<reference evidence="3" key="1">
    <citation type="submission" date="2022-03" db="EMBL/GenBank/DDBJ databases">
        <title>Draft genome sequence of Aduncisulcus paluster, a free-living microaerophilic Fornicata.</title>
        <authorList>
            <person name="Yuyama I."/>
            <person name="Kume K."/>
            <person name="Tamura T."/>
            <person name="Inagaki Y."/>
            <person name="Hashimoto T."/>
        </authorList>
    </citation>
    <scope>NUCLEOTIDE SEQUENCE</scope>
    <source>
        <strain evidence="3">NY0171</strain>
    </source>
</reference>
<feature type="compositionally biased region" description="Polar residues" evidence="2">
    <location>
        <begin position="377"/>
        <end position="395"/>
    </location>
</feature>
<feature type="compositionally biased region" description="Polar residues" evidence="2">
    <location>
        <begin position="412"/>
        <end position="422"/>
    </location>
</feature>
<feature type="region of interest" description="Disordered" evidence="2">
    <location>
        <begin position="272"/>
        <end position="547"/>
    </location>
</feature>
<feature type="compositionally biased region" description="Low complexity" evidence="2">
    <location>
        <begin position="535"/>
        <end position="547"/>
    </location>
</feature>
<keyword evidence="4" id="KW-1185">Reference proteome</keyword>
<feature type="compositionally biased region" description="Polar residues" evidence="2">
    <location>
        <begin position="482"/>
        <end position="494"/>
    </location>
</feature>
<evidence type="ECO:0000256" key="1">
    <source>
        <dbReference type="SAM" id="Coils"/>
    </source>
</evidence>
<feature type="coiled-coil region" evidence="1">
    <location>
        <begin position="17"/>
        <end position="66"/>
    </location>
</feature>
<evidence type="ECO:0000313" key="3">
    <source>
        <dbReference type="EMBL" id="GKT34487.1"/>
    </source>
</evidence>
<evidence type="ECO:0000256" key="2">
    <source>
        <dbReference type="SAM" id="MobiDB-lite"/>
    </source>
</evidence>
<dbReference type="Proteomes" id="UP001057375">
    <property type="component" value="Unassembled WGS sequence"/>
</dbReference>
<name>A0ABQ5KPT5_9EUKA</name>
<comment type="caution">
    <text evidence="3">The sequence shown here is derived from an EMBL/GenBank/DDBJ whole genome shotgun (WGS) entry which is preliminary data.</text>
</comment>
<protein>
    <submittedName>
        <fullName evidence="3">Uncharacterized protein</fullName>
    </submittedName>
</protein>
<organism evidence="3 4">
    <name type="scientific">Aduncisulcus paluster</name>
    <dbReference type="NCBI Taxonomy" id="2918883"/>
    <lineage>
        <taxon>Eukaryota</taxon>
        <taxon>Metamonada</taxon>
        <taxon>Carpediemonas-like organisms</taxon>
        <taxon>Aduncisulcus</taxon>
    </lineage>
</organism>
<proteinExistence type="predicted"/>
<gene>
    <name evidence="3" type="ORF">ADUPG1_007834</name>
</gene>
<dbReference type="EMBL" id="BQXS01010819">
    <property type="protein sequence ID" value="GKT34487.1"/>
    <property type="molecule type" value="Genomic_DNA"/>
</dbReference>
<accession>A0ABQ5KPT5</accession>
<sequence>MDKDIWEEIERKHLQEVILLKKQATEAQARVEELQDTIENDNHISRLQIMHEYEQIRKKRSDLEQKESDMLSDIRKEKVHIKHEKERLLTEKDELVRYKMQIRERVSEEFEMWKRSERQRLFDFEAQIRKRAIQVEIDEERVSKLKSEHEKQIAVAKQQSTESFQLMRELAQWKWEASLYSGEVKRLKDYIISLENEVRKEKETSISLTAKLQSNSEQLVELRESVTEGKQREKSLKLELEREKDRLSRLDRIRERERDRWSSRSYPYPLVGSLVGDGTKTSKKRTHGRHRKRKGHKSYQRGKADTDGDSSLMIGSKKVRWAEKGPSGNGFEGEEEESGSEYSYYDTESEEIAVKGSSRTSQKDNVVGSKKSKKMTESISKQAAEMSTPSPGDGTSSKSKKQSKQSLRGQDKQTSNGIPTKGTSKRPITPIRPISSGFKPQPSSPTLSLGTSFGSDDNEPIYDVHADQLEASMVQPPRTPFSGISPNTHGDPSLTTFDFTEEMDDDTQHTAYKTKDHESPSLAKSYIKAKPSPSPSESIFPSTFTDE</sequence>
<feature type="compositionally biased region" description="Basic residues" evidence="2">
    <location>
        <begin position="281"/>
        <end position="300"/>
    </location>
</feature>
<evidence type="ECO:0000313" key="4">
    <source>
        <dbReference type="Proteomes" id="UP001057375"/>
    </source>
</evidence>
<feature type="coiled-coil region" evidence="1">
    <location>
        <begin position="230"/>
        <end position="260"/>
    </location>
</feature>
<keyword evidence="1" id="KW-0175">Coiled coil</keyword>
<feature type="compositionally biased region" description="Polar residues" evidence="2">
    <location>
        <begin position="444"/>
        <end position="455"/>
    </location>
</feature>